<accession>A0ABS9KRW7</accession>
<sequence length="119" mass="13661">MITQYEASNLLKTKIPQLSARSYPSKVSLDVYACMNYFSDYTKKAVEEHNFSLAKKCFILAESLFREGDNVVKMLIENVFVYGFSSMLPDTKEERAFIRSIIPGKLYTLYTRQLSQSGC</sequence>
<dbReference type="InterPro" id="IPR056091">
    <property type="entry name" value="DUF7674"/>
</dbReference>
<organism evidence="2 3">
    <name type="scientific">Terrimonas ginsenosidimutans</name>
    <dbReference type="NCBI Taxonomy" id="2908004"/>
    <lineage>
        <taxon>Bacteria</taxon>
        <taxon>Pseudomonadati</taxon>
        <taxon>Bacteroidota</taxon>
        <taxon>Chitinophagia</taxon>
        <taxon>Chitinophagales</taxon>
        <taxon>Chitinophagaceae</taxon>
        <taxon>Terrimonas</taxon>
    </lineage>
</organism>
<dbReference type="Proteomes" id="UP001165367">
    <property type="component" value="Unassembled WGS sequence"/>
</dbReference>
<evidence type="ECO:0000259" key="1">
    <source>
        <dbReference type="Pfam" id="PF24722"/>
    </source>
</evidence>
<gene>
    <name evidence="2" type="ORF">LZZ85_12165</name>
</gene>
<evidence type="ECO:0000313" key="3">
    <source>
        <dbReference type="Proteomes" id="UP001165367"/>
    </source>
</evidence>
<feature type="domain" description="DUF7674" evidence="1">
    <location>
        <begin position="9"/>
        <end position="114"/>
    </location>
</feature>
<dbReference type="EMBL" id="JAKLTR010000007">
    <property type="protein sequence ID" value="MCG2615044.1"/>
    <property type="molecule type" value="Genomic_DNA"/>
</dbReference>
<comment type="caution">
    <text evidence="2">The sequence shown here is derived from an EMBL/GenBank/DDBJ whole genome shotgun (WGS) entry which is preliminary data.</text>
</comment>
<name>A0ABS9KRW7_9BACT</name>
<evidence type="ECO:0000313" key="2">
    <source>
        <dbReference type="EMBL" id="MCG2615044.1"/>
    </source>
</evidence>
<reference evidence="2" key="1">
    <citation type="submission" date="2022-01" db="EMBL/GenBank/DDBJ databases">
        <authorList>
            <person name="Jo J.-H."/>
            <person name="Im W.-T."/>
        </authorList>
    </citation>
    <scope>NUCLEOTIDE SEQUENCE</scope>
    <source>
        <strain evidence="2">NA20</strain>
    </source>
</reference>
<dbReference type="Pfam" id="PF24722">
    <property type="entry name" value="DUF7674"/>
    <property type="match status" value="1"/>
</dbReference>
<protein>
    <recommendedName>
        <fullName evidence="1">DUF7674 domain-containing protein</fullName>
    </recommendedName>
</protein>
<keyword evidence="3" id="KW-1185">Reference proteome</keyword>
<proteinExistence type="predicted"/>
<dbReference type="RefSeq" id="WP_237872026.1">
    <property type="nucleotide sequence ID" value="NZ_JAKLTR010000007.1"/>
</dbReference>